<dbReference type="EMBL" id="BIFH01000034">
    <property type="protein sequence ID" value="GCD99776.1"/>
    <property type="molecule type" value="Genomic_DNA"/>
</dbReference>
<dbReference type="Proteomes" id="UP000286931">
    <property type="component" value="Unassembled WGS sequence"/>
</dbReference>
<accession>A0A401YYS0</accession>
<dbReference type="OrthoDB" id="4350735at2"/>
<proteinExistence type="predicted"/>
<evidence type="ECO:0000313" key="1">
    <source>
        <dbReference type="EMBL" id="GCD99776.1"/>
    </source>
</evidence>
<dbReference type="AlphaFoldDB" id="A0A401YYS0"/>
<reference evidence="1 2" key="1">
    <citation type="submission" date="2018-12" db="EMBL/GenBank/DDBJ databases">
        <title>Draft genome sequence of Embleya hyalina NBRC 13850T.</title>
        <authorList>
            <person name="Komaki H."/>
            <person name="Hosoyama A."/>
            <person name="Kimura A."/>
            <person name="Ichikawa N."/>
            <person name="Tamura T."/>
        </authorList>
    </citation>
    <scope>NUCLEOTIDE SEQUENCE [LARGE SCALE GENOMIC DNA]</scope>
    <source>
        <strain evidence="1 2">NBRC 13850</strain>
    </source>
</reference>
<sequence>MDLPQAHGYLVLPGFGDVEVTLDLFDRPTEDEALPRAWTAIVDGTPVPAAGVEGVLHLDTEPTLLGHRFVVAVAGDHVAQIIGHDPR</sequence>
<dbReference type="RefSeq" id="WP_126641545.1">
    <property type="nucleotide sequence ID" value="NZ_BIFH01000034.1"/>
</dbReference>
<evidence type="ECO:0000313" key="2">
    <source>
        <dbReference type="Proteomes" id="UP000286931"/>
    </source>
</evidence>
<name>A0A401YYS0_9ACTN</name>
<gene>
    <name evidence="1" type="ORF">EHYA_07498</name>
</gene>
<organism evidence="1 2">
    <name type="scientific">Embleya hyalina</name>
    <dbReference type="NCBI Taxonomy" id="516124"/>
    <lineage>
        <taxon>Bacteria</taxon>
        <taxon>Bacillati</taxon>
        <taxon>Actinomycetota</taxon>
        <taxon>Actinomycetes</taxon>
        <taxon>Kitasatosporales</taxon>
        <taxon>Streptomycetaceae</taxon>
        <taxon>Embleya</taxon>
    </lineage>
</organism>
<keyword evidence="2" id="KW-1185">Reference proteome</keyword>
<comment type="caution">
    <text evidence="1">The sequence shown here is derived from an EMBL/GenBank/DDBJ whole genome shotgun (WGS) entry which is preliminary data.</text>
</comment>
<protein>
    <submittedName>
        <fullName evidence="1">Uncharacterized protein</fullName>
    </submittedName>
</protein>